<feature type="active site" description="Nucleophile" evidence="4">
    <location>
        <position position="379"/>
    </location>
</feature>
<dbReference type="InterPro" id="IPR017853">
    <property type="entry name" value="GH"/>
</dbReference>
<name>A0A239IR78_9FIRM</name>
<sequence length="479" mass="55247">MNYKIKKSFPKDFLWGASTSAFQVEGGYLEDGKGLSVKDIPSPRPGITDTKMAADHYHRFKEDVALMAELGLKTYRFSISWPRVFPKGNGEVNEKGLQFYDDLIDELLDHNIIPLVTILHFDLPQALVDLYSGWLSRQSIEDYVSYAKVLFQRFGHKVKYWQTINEQNISLLIPGFYGVKDEDPDKWFKMKYQMHHNMCVAQSKAILSFRELCPEGKIGPAPAFFQAYPASSDPQDTLAAHYLEEIHNWLLLDLNVKGEYPHLAFSYLHEKGYTPEIYEGDLELMKKATPDFIAFNYYGSKCVSIDRGPTRIENLEYEGNDIRKRKSNFMDIPGLFKTVENPYLKDTKTEWMPNVDPMGLRMAINKLYDRYRLPLIITENGFASTDILEEDGNVKDLGRIDYVSKHLKACHDAINNGAELFGYCVWSFMDLLSTSQGFGKRYGLVYINRSDEDEKDLARIPKKSFYWYQGVIKNNGENL</sequence>
<evidence type="ECO:0000256" key="6">
    <source>
        <dbReference type="RuleBase" id="RU004468"/>
    </source>
</evidence>
<dbReference type="PROSITE" id="PS00572">
    <property type="entry name" value="GLYCOSYL_HYDROL_F1_1"/>
    <property type="match status" value="1"/>
</dbReference>
<dbReference type="Proteomes" id="UP000198304">
    <property type="component" value="Unassembled WGS sequence"/>
</dbReference>
<keyword evidence="2 6" id="KW-0378">Hydrolase</keyword>
<dbReference type="GO" id="GO:0016052">
    <property type="term" value="P:carbohydrate catabolic process"/>
    <property type="evidence" value="ECO:0007669"/>
    <property type="project" value="TreeGrafter"/>
</dbReference>
<protein>
    <submittedName>
        <fullName evidence="7">6-phospho-beta-glucosidase</fullName>
    </submittedName>
</protein>
<dbReference type="InterPro" id="IPR018120">
    <property type="entry name" value="Glyco_hydro_1_AS"/>
</dbReference>
<dbReference type="GO" id="GO:0008422">
    <property type="term" value="F:beta-glucosidase activity"/>
    <property type="evidence" value="ECO:0007669"/>
    <property type="project" value="TreeGrafter"/>
</dbReference>
<keyword evidence="3 6" id="KW-0326">Glycosidase</keyword>
<dbReference type="FunFam" id="3.20.20.80:FF:000004">
    <property type="entry name" value="Beta-glucosidase 6-phospho-beta-glucosidase"/>
    <property type="match status" value="1"/>
</dbReference>
<dbReference type="PANTHER" id="PTHR10353:SF136">
    <property type="entry name" value="ARYL-PHOSPHO-BETA-D-GLUCOSIDASE BGLC"/>
    <property type="match status" value="1"/>
</dbReference>
<dbReference type="SUPFAM" id="SSF51445">
    <property type="entry name" value="(Trans)glycosidases"/>
    <property type="match status" value="1"/>
</dbReference>
<evidence type="ECO:0000313" key="7">
    <source>
        <dbReference type="EMBL" id="SNS96067.1"/>
    </source>
</evidence>
<keyword evidence="8" id="KW-1185">Reference proteome</keyword>
<dbReference type="PANTHER" id="PTHR10353">
    <property type="entry name" value="GLYCOSYL HYDROLASE"/>
    <property type="match status" value="1"/>
</dbReference>
<evidence type="ECO:0000256" key="5">
    <source>
        <dbReference type="RuleBase" id="RU003690"/>
    </source>
</evidence>
<dbReference type="Gene3D" id="3.20.20.80">
    <property type="entry name" value="Glycosidases"/>
    <property type="match status" value="1"/>
</dbReference>
<dbReference type="GO" id="GO:0005829">
    <property type="term" value="C:cytosol"/>
    <property type="evidence" value="ECO:0007669"/>
    <property type="project" value="TreeGrafter"/>
</dbReference>
<dbReference type="OrthoDB" id="2339329at2"/>
<evidence type="ECO:0000313" key="8">
    <source>
        <dbReference type="Proteomes" id="UP000198304"/>
    </source>
</evidence>
<dbReference type="InterPro" id="IPR001360">
    <property type="entry name" value="Glyco_hydro_1"/>
</dbReference>
<accession>A0A239IR78</accession>
<organism evidence="7 8">
    <name type="scientific">Anaerovirgula multivorans</name>
    <dbReference type="NCBI Taxonomy" id="312168"/>
    <lineage>
        <taxon>Bacteria</taxon>
        <taxon>Bacillati</taxon>
        <taxon>Bacillota</taxon>
        <taxon>Clostridia</taxon>
        <taxon>Peptostreptococcales</taxon>
        <taxon>Natronincolaceae</taxon>
        <taxon>Anaerovirgula</taxon>
    </lineage>
</organism>
<proteinExistence type="inferred from homology"/>
<dbReference type="EMBL" id="FZOJ01000030">
    <property type="protein sequence ID" value="SNS96067.1"/>
    <property type="molecule type" value="Genomic_DNA"/>
</dbReference>
<gene>
    <name evidence="7" type="ORF">SAMN05446037_10308</name>
</gene>
<comment type="similarity">
    <text evidence="1 5">Belongs to the glycosyl hydrolase 1 family.</text>
</comment>
<dbReference type="Pfam" id="PF00232">
    <property type="entry name" value="Glyco_hydro_1"/>
    <property type="match status" value="1"/>
</dbReference>
<evidence type="ECO:0000256" key="3">
    <source>
        <dbReference type="ARBA" id="ARBA00023295"/>
    </source>
</evidence>
<dbReference type="InterPro" id="IPR033132">
    <property type="entry name" value="GH_1_N_CS"/>
</dbReference>
<dbReference type="PRINTS" id="PR00131">
    <property type="entry name" value="GLHYDRLASE1"/>
</dbReference>
<dbReference type="PROSITE" id="PS00653">
    <property type="entry name" value="GLYCOSYL_HYDROL_F1_2"/>
    <property type="match status" value="1"/>
</dbReference>
<evidence type="ECO:0000256" key="2">
    <source>
        <dbReference type="ARBA" id="ARBA00022801"/>
    </source>
</evidence>
<evidence type="ECO:0000256" key="1">
    <source>
        <dbReference type="ARBA" id="ARBA00010838"/>
    </source>
</evidence>
<evidence type="ECO:0000256" key="4">
    <source>
        <dbReference type="PROSITE-ProRule" id="PRU10055"/>
    </source>
</evidence>
<reference evidence="7 8" key="1">
    <citation type="submission" date="2017-06" db="EMBL/GenBank/DDBJ databases">
        <authorList>
            <person name="Kim H.J."/>
            <person name="Triplett B.A."/>
        </authorList>
    </citation>
    <scope>NUCLEOTIDE SEQUENCE [LARGE SCALE GENOMIC DNA]</scope>
    <source>
        <strain evidence="7 8">SCA</strain>
    </source>
</reference>
<dbReference type="AlphaFoldDB" id="A0A239IR78"/>
<dbReference type="RefSeq" id="WP_089284706.1">
    <property type="nucleotide sequence ID" value="NZ_FZOJ01000030.1"/>
</dbReference>